<evidence type="ECO:0000256" key="6">
    <source>
        <dbReference type="ARBA" id="ARBA00023159"/>
    </source>
</evidence>
<evidence type="ECO:0000313" key="13">
    <source>
        <dbReference type="EMBL" id="KAA8570225.1"/>
    </source>
</evidence>
<comment type="similarity">
    <text evidence="2 11">Belongs to the Mediator complex subunit 8 family.</text>
</comment>
<evidence type="ECO:0000256" key="8">
    <source>
        <dbReference type="ARBA" id="ARBA00023242"/>
    </source>
</evidence>
<protein>
    <recommendedName>
        <fullName evidence="4 11">Mediator of RNA polymerase II transcription subunit 8</fullName>
    </recommendedName>
    <alternativeName>
        <fullName evidence="10 11">Mediator complex subunit 8</fullName>
    </alternativeName>
</protein>
<evidence type="ECO:0000313" key="14">
    <source>
        <dbReference type="Proteomes" id="UP000322873"/>
    </source>
</evidence>
<dbReference type="GO" id="GO:0006357">
    <property type="term" value="P:regulation of transcription by RNA polymerase II"/>
    <property type="evidence" value="ECO:0007669"/>
    <property type="project" value="InterPro"/>
</dbReference>
<dbReference type="GO" id="GO:0003712">
    <property type="term" value="F:transcription coregulator activity"/>
    <property type="evidence" value="ECO:0007669"/>
    <property type="project" value="InterPro"/>
</dbReference>
<dbReference type="EMBL" id="VICG01000007">
    <property type="protein sequence ID" value="KAA8570225.1"/>
    <property type="molecule type" value="Genomic_DNA"/>
</dbReference>
<dbReference type="GO" id="GO:0070847">
    <property type="term" value="C:core mediator complex"/>
    <property type="evidence" value="ECO:0007669"/>
    <property type="project" value="TreeGrafter"/>
</dbReference>
<dbReference type="Proteomes" id="UP000322873">
    <property type="component" value="Unassembled WGS sequence"/>
</dbReference>
<evidence type="ECO:0000256" key="4">
    <source>
        <dbReference type="ARBA" id="ARBA00020637"/>
    </source>
</evidence>
<proteinExistence type="inferred from homology"/>
<feature type="compositionally biased region" description="Acidic residues" evidence="12">
    <location>
        <begin position="173"/>
        <end position="191"/>
    </location>
</feature>
<feature type="compositionally biased region" description="Basic and acidic residues" evidence="12">
    <location>
        <begin position="197"/>
        <end position="214"/>
    </location>
</feature>
<keyword evidence="8 11" id="KW-0539">Nucleus</keyword>
<name>A0A5M9JTN3_MONFR</name>
<evidence type="ECO:0000256" key="9">
    <source>
        <dbReference type="ARBA" id="ARBA00025687"/>
    </source>
</evidence>
<dbReference type="PANTHER" id="PTHR13074">
    <property type="entry name" value="MEDIATOR OF RNA POLYMERASE II TRANSCRIPTION SUBUNIT 8"/>
    <property type="match status" value="1"/>
</dbReference>
<dbReference type="FunFam" id="1.20.58.1710:FF:000002">
    <property type="entry name" value="Mediator of RNA polymerase II transcription subunit 8"/>
    <property type="match status" value="1"/>
</dbReference>
<evidence type="ECO:0000256" key="12">
    <source>
        <dbReference type="SAM" id="MobiDB-lite"/>
    </source>
</evidence>
<evidence type="ECO:0000256" key="7">
    <source>
        <dbReference type="ARBA" id="ARBA00023163"/>
    </source>
</evidence>
<evidence type="ECO:0000256" key="5">
    <source>
        <dbReference type="ARBA" id="ARBA00023015"/>
    </source>
</evidence>
<dbReference type="GO" id="GO:0016592">
    <property type="term" value="C:mediator complex"/>
    <property type="evidence" value="ECO:0007669"/>
    <property type="project" value="InterPro"/>
</dbReference>
<comment type="caution">
    <text evidence="13">The sequence shown here is derived from an EMBL/GenBank/DDBJ whole genome shotgun (WGS) entry which is preliminary data.</text>
</comment>
<dbReference type="Gene3D" id="1.20.58.1710">
    <property type="match status" value="1"/>
</dbReference>
<sequence length="281" mass="31688">MAQPALQQEDLKALEQTRQRLLHLTSNIASLKADFQRGAPLPEYSSVMMSSSILSTNIQSVIDHLAANSDILSRVVAFPSTNFPGRTQEGLLLQLLRKKLEPQVETWVDEGRNLQIDSIGEGGNQRDIEETWKWAAEWIGPRIREYALNEAGDEYTAEERENGVENVNTGLKDEEESDEEDEDEDGDDEDMGGMSKSAEKKKAPEKAITRKDGRGALLFRPTKAPDGPVAEYRPVKADKILHVGRSSHHHYWTSENKTAHMPWPEVSFRQGRVDRTVKLQQ</sequence>
<dbReference type="Gene3D" id="6.10.250.2610">
    <property type="match status" value="1"/>
</dbReference>
<comment type="subcellular location">
    <subcellularLocation>
        <location evidence="1 11">Nucleus</location>
    </subcellularLocation>
</comment>
<evidence type="ECO:0000256" key="1">
    <source>
        <dbReference type="ARBA" id="ARBA00004123"/>
    </source>
</evidence>
<evidence type="ECO:0000256" key="3">
    <source>
        <dbReference type="ARBA" id="ARBA00011837"/>
    </source>
</evidence>
<dbReference type="AlphaFoldDB" id="A0A5M9JTN3"/>
<keyword evidence="5 11" id="KW-0805">Transcription regulation</keyword>
<keyword evidence="6 11" id="KW-0010">Activator</keyword>
<evidence type="ECO:0000256" key="2">
    <source>
        <dbReference type="ARBA" id="ARBA00005716"/>
    </source>
</evidence>
<accession>A0A5M9JTN3</accession>
<dbReference type="Pfam" id="PF10232">
    <property type="entry name" value="Med8"/>
    <property type="match status" value="1"/>
</dbReference>
<dbReference type="InterPro" id="IPR019364">
    <property type="entry name" value="Mediatior_Med8_fun/met"/>
</dbReference>
<dbReference type="VEuPathDB" id="FungiDB:MFRU_005g03320"/>
<organism evidence="13 14">
    <name type="scientific">Monilinia fructicola</name>
    <name type="common">Brown rot fungus</name>
    <name type="synonym">Ciboria fructicola</name>
    <dbReference type="NCBI Taxonomy" id="38448"/>
    <lineage>
        <taxon>Eukaryota</taxon>
        <taxon>Fungi</taxon>
        <taxon>Dikarya</taxon>
        <taxon>Ascomycota</taxon>
        <taxon>Pezizomycotina</taxon>
        <taxon>Leotiomycetes</taxon>
        <taxon>Helotiales</taxon>
        <taxon>Sclerotiniaceae</taxon>
        <taxon>Monilinia</taxon>
    </lineage>
</organism>
<reference evidence="13 14" key="1">
    <citation type="submission" date="2019-06" db="EMBL/GenBank/DDBJ databases">
        <title>Genome Sequence of the Brown Rot Fungal Pathogen Monilinia fructicola.</title>
        <authorList>
            <person name="De Miccolis Angelini R.M."/>
            <person name="Landi L."/>
            <person name="Abate D."/>
            <person name="Pollastro S."/>
            <person name="Romanazzi G."/>
            <person name="Faretra F."/>
        </authorList>
    </citation>
    <scope>NUCLEOTIDE SEQUENCE [LARGE SCALE GENOMIC DNA]</scope>
    <source>
        <strain evidence="13 14">Mfrc123</strain>
    </source>
</reference>
<keyword evidence="7 11" id="KW-0804">Transcription</keyword>
<comment type="subunit">
    <text evidence="3 11">Component of the Mediator complex.</text>
</comment>
<gene>
    <name evidence="11" type="primary">MED8</name>
    <name evidence="13" type="ORF">EYC84_002541</name>
</gene>
<evidence type="ECO:0000256" key="11">
    <source>
        <dbReference type="RuleBase" id="RU364144"/>
    </source>
</evidence>
<evidence type="ECO:0000256" key="10">
    <source>
        <dbReference type="ARBA" id="ARBA00031261"/>
    </source>
</evidence>
<dbReference type="PANTHER" id="PTHR13074:SF9">
    <property type="entry name" value="MEDIATOR OF RNA POLYMERASE II TRANSCRIPTION SUBUNIT 8"/>
    <property type="match status" value="1"/>
</dbReference>
<feature type="region of interest" description="Disordered" evidence="12">
    <location>
        <begin position="154"/>
        <end position="231"/>
    </location>
</feature>
<keyword evidence="14" id="KW-1185">Reference proteome</keyword>
<dbReference type="GO" id="GO:0000978">
    <property type="term" value="F:RNA polymerase II cis-regulatory region sequence-specific DNA binding"/>
    <property type="evidence" value="ECO:0007669"/>
    <property type="project" value="TreeGrafter"/>
</dbReference>
<comment type="function">
    <text evidence="9 11">Component of the Mediator complex, a coactivator involved in the regulated transcription of nearly all RNA polymerase II-dependent genes. Mediator functions as a bridge to convey information from gene-specific regulatory proteins to the basal RNA polymerase II transcription machinery. Mediator is recruited to promoters by direct interactions with regulatory proteins and serves as a scaffold for the assembly of a functional preinitiation complex with RNA polymerase II and the general transcription factors.</text>
</comment>